<evidence type="ECO:0000313" key="2">
    <source>
        <dbReference type="Proteomes" id="UP000494218"/>
    </source>
</evidence>
<sequence length="99" mass="10200">MNRNIYGPAEGLMSSIIPYMNYGQGAQSVPFQSQAQGAAAAGSLVSQGIQGLGNNTQVQNAFSNFFNPASGSFSGGDFSGAFTSPTYYSGGGNQYGFTM</sequence>
<gene>
    <name evidence="1" type="ORF">BLA23254_06394</name>
</gene>
<name>A0A6P2R5X2_BURL3</name>
<reference evidence="1 2" key="1">
    <citation type="submission" date="2019-09" db="EMBL/GenBank/DDBJ databases">
        <authorList>
            <person name="Depoorter E."/>
        </authorList>
    </citation>
    <scope>NUCLEOTIDE SEQUENCE [LARGE SCALE GENOMIC DNA]</scope>
    <source>
        <strain evidence="1">LMG 23254</strain>
    </source>
</reference>
<dbReference type="AlphaFoldDB" id="A0A6P2R5X2"/>
<dbReference type="EMBL" id="CABVPW010000041">
    <property type="protein sequence ID" value="VWC31805.1"/>
    <property type="molecule type" value="Genomic_DNA"/>
</dbReference>
<accession>A0A6P2R5X2</accession>
<dbReference type="Proteomes" id="UP000494218">
    <property type="component" value="Unassembled WGS sequence"/>
</dbReference>
<protein>
    <submittedName>
        <fullName evidence="1">Uncharacterized protein</fullName>
    </submittedName>
</protein>
<evidence type="ECO:0000313" key="1">
    <source>
        <dbReference type="EMBL" id="VWC31805.1"/>
    </source>
</evidence>
<organism evidence="1 2">
    <name type="scientific">Burkholderia lata (strain ATCC 17760 / DSM 23089 / LMG 22485 / NCIMB 9086 / R18194 / 383)</name>
    <dbReference type="NCBI Taxonomy" id="482957"/>
    <lineage>
        <taxon>Bacteria</taxon>
        <taxon>Pseudomonadati</taxon>
        <taxon>Pseudomonadota</taxon>
        <taxon>Betaproteobacteria</taxon>
        <taxon>Burkholderiales</taxon>
        <taxon>Burkholderiaceae</taxon>
        <taxon>Burkholderia</taxon>
        <taxon>Burkholderia cepacia complex</taxon>
    </lineage>
</organism>
<proteinExistence type="predicted"/>